<dbReference type="SUPFAM" id="SSF52833">
    <property type="entry name" value="Thioredoxin-like"/>
    <property type="match status" value="1"/>
</dbReference>
<evidence type="ECO:0000313" key="2">
    <source>
        <dbReference type="EMBL" id="GCL61107.1"/>
    </source>
</evidence>
<evidence type="ECO:0000259" key="1">
    <source>
        <dbReference type="Pfam" id="PF00462"/>
    </source>
</evidence>
<accession>A0A480AL28</accession>
<name>A0A480AL28_9BURK</name>
<dbReference type="Pfam" id="PF00462">
    <property type="entry name" value="Glutaredoxin"/>
    <property type="match status" value="1"/>
</dbReference>
<keyword evidence="3" id="KW-1185">Reference proteome</keyword>
<dbReference type="AlphaFoldDB" id="A0A480AL28"/>
<organism evidence="2 3">
    <name type="scientific">Pseudaquabacterium pictum</name>
    <dbReference type="NCBI Taxonomy" id="2315236"/>
    <lineage>
        <taxon>Bacteria</taxon>
        <taxon>Pseudomonadati</taxon>
        <taxon>Pseudomonadota</taxon>
        <taxon>Betaproteobacteria</taxon>
        <taxon>Burkholderiales</taxon>
        <taxon>Sphaerotilaceae</taxon>
        <taxon>Pseudaquabacterium</taxon>
    </lineage>
</organism>
<feature type="domain" description="Glutaredoxin" evidence="1">
    <location>
        <begin position="41"/>
        <end position="96"/>
    </location>
</feature>
<protein>
    <recommendedName>
        <fullName evidence="1">Glutaredoxin domain-containing protein</fullName>
    </recommendedName>
</protein>
<evidence type="ECO:0000313" key="3">
    <source>
        <dbReference type="Proteomes" id="UP000301751"/>
    </source>
</evidence>
<sequence>MAGLAVVVALASGASQWWRSHLAGSLGEQLVALARPGDIQMLSSTTCVYCTAARRWLTDQQVPFGECFIERDADCAARYQAMGARGTPTLLVRGQVQLGFSPQQVLDGLQARR</sequence>
<dbReference type="InterPro" id="IPR036249">
    <property type="entry name" value="Thioredoxin-like_sf"/>
</dbReference>
<reference evidence="3" key="1">
    <citation type="submission" date="2019-03" db="EMBL/GenBank/DDBJ databases">
        <title>Aquabacterium pictum sp.nov., the first bacteriochlorophyll a-containing freshwater bacterium in the genus Aquabacterium of the class Betaproteobacteria.</title>
        <authorList>
            <person name="Hirose S."/>
            <person name="Tank M."/>
            <person name="Hara E."/>
            <person name="Tamaki H."/>
            <person name="Takaichi S."/>
            <person name="Haruta S."/>
            <person name="Hanada S."/>
        </authorList>
    </citation>
    <scope>NUCLEOTIDE SEQUENCE [LARGE SCALE GENOMIC DNA]</scope>
    <source>
        <strain evidence="3">W35</strain>
    </source>
</reference>
<gene>
    <name evidence="2" type="ORF">AQPW35_01880</name>
</gene>
<comment type="caution">
    <text evidence="2">The sequence shown here is derived from an EMBL/GenBank/DDBJ whole genome shotgun (WGS) entry which is preliminary data.</text>
</comment>
<dbReference type="InterPro" id="IPR002109">
    <property type="entry name" value="Glutaredoxin"/>
</dbReference>
<dbReference type="Proteomes" id="UP000301751">
    <property type="component" value="Unassembled WGS sequence"/>
</dbReference>
<dbReference type="PROSITE" id="PS51354">
    <property type="entry name" value="GLUTAREDOXIN_2"/>
    <property type="match status" value="1"/>
</dbReference>
<dbReference type="EMBL" id="BJCL01000001">
    <property type="protein sequence ID" value="GCL61107.1"/>
    <property type="molecule type" value="Genomic_DNA"/>
</dbReference>
<dbReference type="CDD" id="cd02976">
    <property type="entry name" value="NrdH"/>
    <property type="match status" value="1"/>
</dbReference>
<proteinExistence type="predicted"/>
<dbReference type="Gene3D" id="3.40.30.10">
    <property type="entry name" value="Glutaredoxin"/>
    <property type="match status" value="1"/>
</dbReference>